<name>A0AC35FWI5_9BILA</name>
<evidence type="ECO:0000313" key="1">
    <source>
        <dbReference type="Proteomes" id="UP000887580"/>
    </source>
</evidence>
<protein>
    <submittedName>
        <fullName evidence="2">PCI domain-containing protein</fullName>
    </submittedName>
</protein>
<sequence>MNDTARLQALNSIVSVKTVIKYDEMMSALSFDNEDALEGFIVSAIYNGHISGRLDPLHHRLEVTDFNDRTVDPSELPAMLETLESWSQYTERFLKHIDAAVEESDKNLSVRMTKEREIEKSVAQQKENGRTSENIGDMMSLDGPKETVKRSKRH</sequence>
<dbReference type="Proteomes" id="UP000887580">
    <property type="component" value="Unplaced"/>
</dbReference>
<proteinExistence type="predicted"/>
<evidence type="ECO:0000313" key="2">
    <source>
        <dbReference type="WBParaSite" id="PS1159_v2.g21568.t1"/>
    </source>
</evidence>
<reference evidence="2" key="1">
    <citation type="submission" date="2022-11" db="UniProtKB">
        <authorList>
            <consortium name="WormBaseParasite"/>
        </authorList>
    </citation>
    <scope>IDENTIFICATION</scope>
</reference>
<dbReference type="WBParaSite" id="PS1159_v2.g21568.t1">
    <property type="protein sequence ID" value="PS1159_v2.g21568.t1"/>
    <property type="gene ID" value="PS1159_v2.g21568"/>
</dbReference>
<organism evidence="1 2">
    <name type="scientific">Panagrolaimus sp. PS1159</name>
    <dbReference type="NCBI Taxonomy" id="55785"/>
    <lineage>
        <taxon>Eukaryota</taxon>
        <taxon>Metazoa</taxon>
        <taxon>Ecdysozoa</taxon>
        <taxon>Nematoda</taxon>
        <taxon>Chromadorea</taxon>
        <taxon>Rhabditida</taxon>
        <taxon>Tylenchina</taxon>
        <taxon>Panagrolaimomorpha</taxon>
        <taxon>Panagrolaimoidea</taxon>
        <taxon>Panagrolaimidae</taxon>
        <taxon>Panagrolaimus</taxon>
    </lineage>
</organism>
<accession>A0AC35FWI5</accession>